<dbReference type="InterPro" id="IPR052893">
    <property type="entry name" value="TCS_response_regulator"/>
</dbReference>
<dbReference type="SUPFAM" id="SSF52172">
    <property type="entry name" value="CheY-like"/>
    <property type="match status" value="1"/>
</dbReference>
<keyword evidence="1" id="KW-0597">Phosphoprotein</keyword>
<sequence length="155" mass="17809">MRKQAGDSLAMKKISGVLLIDDDDTTNFLNQRLLERMQVTDNIRTFVNGKQAFDYLYNVSNNNYEQTDGNYFQPELIFLDISMPVMDGFEMLDLYERLNPEFRKNIVLAVLTTSTHPQDTDAAQKYSAEYLTKPLTAEKVHSLINKHFSSADQEA</sequence>
<dbReference type="InterPro" id="IPR001789">
    <property type="entry name" value="Sig_transdc_resp-reg_receiver"/>
</dbReference>
<dbReference type="AlphaFoldDB" id="A0A1R3XRR0"/>
<evidence type="ECO:0000313" key="3">
    <source>
        <dbReference type="EMBL" id="SIT94561.1"/>
    </source>
</evidence>
<evidence type="ECO:0000259" key="2">
    <source>
        <dbReference type="PROSITE" id="PS50110"/>
    </source>
</evidence>
<gene>
    <name evidence="3" type="ORF">SAMN05444128_3642</name>
</gene>
<feature type="domain" description="Response regulatory" evidence="2">
    <location>
        <begin position="16"/>
        <end position="148"/>
    </location>
</feature>
<name>A0A1R3XRR0_9BACT</name>
<dbReference type="Gene3D" id="3.40.50.2300">
    <property type="match status" value="1"/>
</dbReference>
<evidence type="ECO:0000313" key="4">
    <source>
        <dbReference type="Proteomes" id="UP000187181"/>
    </source>
</evidence>
<feature type="modified residue" description="4-aspartylphosphate" evidence="1">
    <location>
        <position position="80"/>
    </location>
</feature>
<dbReference type="Proteomes" id="UP000187181">
    <property type="component" value="Unassembled WGS sequence"/>
</dbReference>
<dbReference type="STRING" id="1317125.SAMN05444128_3642"/>
<dbReference type="InterPro" id="IPR011006">
    <property type="entry name" value="CheY-like_superfamily"/>
</dbReference>
<reference evidence="4" key="1">
    <citation type="submission" date="2017-01" db="EMBL/GenBank/DDBJ databases">
        <authorList>
            <person name="Varghese N."/>
            <person name="Submissions S."/>
        </authorList>
    </citation>
    <scope>NUCLEOTIDE SEQUENCE [LARGE SCALE GENOMIC DNA]</scope>
    <source>
        <strain evidence="4">LP100</strain>
    </source>
</reference>
<dbReference type="SMART" id="SM00448">
    <property type="entry name" value="REC"/>
    <property type="match status" value="1"/>
</dbReference>
<organism evidence="3 4">
    <name type="scientific">Pontibacter indicus</name>
    <dbReference type="NCBI Taxonomy" id="1317125"/>
    <lineage>
        <taxon>Bacteria</taxon>
        <taxon>Pseudomonadati</taxon>
        <taxon>Bacteroidota</taxon>
        <taxon>Cytophagia</taxon>
        <taxon>Cytophagales</taxon>
        <taxon>Hymenobacteraceae</taxon>
        <taxon>Pontibacter</taxon>
    </lineage>
</organism>
<dbReference type="PROSITE" id="PS50110">
    <property type="entry name" value="RESPONSE_REGULATORY"/>
    <property type="match status" value="1"/>
</dbReference>
<dbReference type="PANTHER" id="PTHR44520:SF2">
    <property type="entry name" value="RESPONSE REGULATOR RCP1"/>
    <property type="match status" value="1"/>
</dbReference>
<accession>A0A1R3XRR0</accession>
<proteinExistence type="predicted"/>
<evidence type="ECO:0000256" key="1">
    <source>
        <dbReference type="PROSITE-ProRule" id="PRU00169"/>
    </source>
</evidence>
<keyword evidence="4" id="KW-1185">Reference proteome</keyword>
<protein>
    <submittedName>
        <fullName evidence="3">Response regulator receiver domain-containing protein</fullName>
    </submittedName>
</protein>
<dbReference type="PANTHER" id="PTHR44520">
    <property type="entry name" value="RESPONSE REGULATOR RCP1-RELATED"/>
    <property type="match status" value="1"/>
</dbReference>
<dbReference type="EMBL" id="FTPP01000004">
    <property type="protein sequence ID" value="SIT94561.1"/>
    <property type="molecule type" value="Genomic_DNA"/>
</dbReference>
<dbReference type="GO" id="GO:0000160">
    <property type="term" value="P:phosphorelay signal transduction system"/>
    <property type="evidence" value="ECO:0007669"/>
    <property type="project" value="InterPro"/>
</dbReference>
<dbReference type="Pfam" id="PF00072">
    <property type="entry name" value="Response_reg"/>
    <property type="match status" value="1"/>
</dbReference>